<reference evidence="1 2" key="1">
    <citation type="submission" date="2020-07" db="EMBL/GenBank/DDBJ databases">
        <authorList>
            <person name="Zhuang K."/>
            <person name="Ran Y."/>
        </authorList>
    </citation>
    <scope>NUCLEOTIDE SEQUENCE [LARGE SCALE GENOMIC DNA]</scope>
    <source>
        <strain evidence="1 2">WCH-YHL-001</strain>
    </source>
</reference>
<organism evidence="1 2">
    <name type="scientific">Nocardia huaxiensis</name>
    <dbReference type="NCBI Taxonomy" id="2755382"/>
    <lineage>
        <taxon>Bacteria</taxon>
        <taxon>Bacillati</taxon>
        <taxon>Actinomycetota</taxon>
        <taxon>Actinomycetes</taxon>
        <taxon>Mycobacteriales</taxon>
        <taxon>Nocardiaceae</taxon>
        <taxon>Nocardia</taxon>
    </lineage>
</organism>
<protein>
    <submittedName>
        <fullName evidence="1">DUF2332 domain-containing protein</fullName>
    </submittedName>
</protein>
<dbReference type="Proteomes" id="UP000515512">
    <property type="component" value="Chromosome"/>
</dbReference>
<dbReference type="AlphaFoldDB" id="A0A7D6VGD5"/>
<gene>
    <name evidence="1" type="ORF">H0264_33870</name>
</gene>
<dbReference type="Pfam" id="PF10094">
    <property type="entry name" value="DUF2332"/>
    <property type="match status" value="1"/>
</dbReference>
<dbReference type="EMBL" id="CP059399">
    <property type="protein sequence ID" value="QLY34874.1"/>
    <property type="molecule type" value="Genomic_DNA"/>
</dbReference>
<sequence>METSERYQVFAVNEVRGYSPCYERWALGIASDAELLALIDELPYRKRQPNLVFGAARYLGVSPSAFDEFKDFVIARWPDIRDVAMSHSTQTNESGRCATLLPLLARFGDTPIALIEFGASAGLCLYPDRYSYRYDDQPVLDPADGRSPVVLPCTTSGAPPLPTSLPQVVHRAGVDLNPLDVADPDSMRWLESLVWPEQRNRLERLRNAAAIARLDPPHLVTGHLNDTLAELVDAAPKDIPVIVFGSAVLSYLGTADRERFQSVIRKLPCHWITNEGPGVLPVDPAAVPHPPDRRHFVTALDGVPAAYAGHHGQTLDWFPPRTPEGR</sequence>
<name>A0A7D6VGD5_9NOCA</name>
<proteinExistence type="predicted"/>
<dbReference type="KEGG" id="nhu:H0264_33870"/>
<accession>A0A7D6VGD5</accession>
<evidence type="ECO:0000313" key="1">
    <source>
        <dbReference type="EMBL" id="QLY34874.1"/>
    </source>
</evidence>
<dbReference type="InterPro" id="IPR011200">
    <property type="entry name" value="UCP012608"/>
</dbReference>
<evidence type="ECO:0000313" key="2">
    <source>
        <dbReference type="Proteomes" id="UP000515512"/>
    </source>
</evidence>
<keyword evidence="2" id="KW-1185">Reference proteome</keyword>